<feature type="transmembrane region" description="Helical" evidence="3">
    <location>
        <begin position="59"/>
        <end position="80"/>
    </location>
</feature>
<gene>
    <name evidence="4" type="ORF">HNP84_004140</name>
</gene>
<name>A0A840P417_9ACTN</name>
<feature type="transmembrane region" description="Helical" evidence="3">
    <location>
        <begin position="31"/>
        <end position="52"/>
    </location>
</feature>
<protein>
    <submittedName>
        <fullName evidence="4">Uncharacterized protein</fullName>
    </submittedName>
</protein>
<organism evidence="4 5">
    <name type="scientific">Thermocatellispora tengchongensis</name>
    <dbReference type="NCBI Taxonomy" id="1073253"/>
    <lineage>
        <taxon>Bacteria</taxon>
        <taxon>Bacillati</taxon>
        <taxon>Actinomycetota</taxon>
        <taxon>Actinomycetes</taxon>
        <taxon>Streptosporangiales</taxon>
        <taxon>Streptosporangiaceae</taxon>
        <taxon>Thermocatellispora</taxon>
    </lineage>
</organism>
<keyword evidence="3" id="KW-0472">Membrane</keyword>
<sequence length="240" mass="24052">MTQAAPEPGGGAVAAGATADAVADLRATAKWTIAAMGAVGALLLGGGPIAAAGKIDAGWEAALASAGLLLALGGVAFAVWHTGNALLPRVALLGDLGRPELASLREVVERDPDAFYGPLGRSPQSLRDARVFHEKAAAAFAAALARETGEKRRRVLEQALKDAEANVALAVRLERRLVDLIHAWLVAEAVRAARIRTMAGVVAVALGAAAFLAATGGGEAAPAPSPTPTATPTATPTVSG</sequence>
<proteinExistence type="predicted"/>
<evidence type="ECO:0000313" key="5">
    <source>
        <dbReference type="Proteomes" id="UP000578449"/>
    </source>
</evidence>
<keyword evidence="3" id="KW-0812">Transmembrane</keyword>
<keyword evidence="5" id="KW-1185">Reference proteome</keyword>
<feature type="region of interest" description="Disordered" evidence="2">
    <location>
        <begin position="217"/>
        <end position="240"/>
    </location>
</feature>
<feature type="compositionally biased region" description="Low complexity" evidence="2">
    <location>
        <begin position="230"/>
        <end position="240"/>
    </location>
</feature>
<keyword evidence="1" id="KW-0175">Coiled coil</keyword>
<dbReference type="AlphaFoldDB" id="A0A840P417"/>
<keyword evidence="3" id="KW-1133">Transmembrane helix</keyword>
<feature type="coiled-coil region" evidence="1">
    <location>
        <begin position="146"/>
        <end position="173"/>
    </location>
</feature>
<evidence type="ECO:0000313" key="4">
    <source>
        <dbReference type="EMBL" id="MBB5134408.1"/>
    </source>
</evidence>
<evidence type="ECO:0000256" key="2">
    <source>
        <dbReference type="SAM" id="MobiDB-lite"/>
    </source>
</evidence>
<evidence type="ECO:0000256" key="1">
    <source>
        <dbReference type="SAM" id="Coils"/>
    </source>
</evidence>
<dbReference type="Proteomes" id="UP000578449">
    <property type="component" value="Unassembled WGS sequence"/>
</dbReference>
<comment type="caution">
    <text evidence="4">The sequence shown here is derived from an EMBL/GenBank/DDBJ whole genome shotgun (WGS) entry which is preliminary data.</text>
</comment>
<evidence type="ECO:0000256" key="3">
    <source>
        <dbReference type="SAM" id="Phobius"/>
    </source>
</evidence>
<dbReference type="EMBL" id="JACHGN010000008">
    <property type="protein sequence ID" value="MBB5134408.1"/>
    <property type="molecule type" value="Genomic_DNA"/>
</dbReference>
<dbReference type="RefSeq" id="WP_221336497.1">
    <property type="nucleotide sequence ID" value="NZ_BAABIX010000007.1"/>
</dbReference>
<accession>A0A840P417</accession>
<reference evidence="4 5" key="1">
    <citation type="submission" date="2020-08" db="EMBL/GenBank/DDBJ databases">
        <title>Genomic Encyclopedia of Type Strains, Phase IV (KMG-IV): sequencing the most valuable type-strain genomes for metagenomic binning, comparative biology and taxonomic classification.</title>
        <authorList>
            <person name="Goeker M."/>
        </authorList>
    </citation>
    <scope>NUCLEOTIDE SEQUENCE [LARGE SCALE GENOMIC DNA]</scope>
    <source>
        <strain evidence="4 5">DSM 45615</strain>
    </source>
</reference>